<dbReference type="AlphaFoldDB" id="A0A9P6LUL5"/>
<gene>
    <name evidence="2" type="ORF">BGZ65_000184</name>
</gene>
<keyword evidence="3" id="KW-1185">Reference proteome</keyword>
<sequence length="87" mass="9687">RRAKRVDRVIDVLSQQVAPFLLRKTIESSVGVGRVSKKQKKVWAAHDRAFEHLALKRTSGYQGSLVKPVSTTDSSTFEVESFSDPAT</sequence>
<feature type="compositionally biased region" description="Polar residues" evidence="1">
    <location>
        <begin position="69"/>
        <end position="87"/>
    </location>
</feature>
<reference evidence="2" key="1">
    <citation type="journal article" date="2020" name="Fungal Divers.">
        <title>Resolving the Mortierellaceae phylogeny through synthesis of multi-gene phylogenetics and phylogenomics.</title>
        <authorList>
            <person name="Vandepol N."/>
            <person name="Liber J."/>
            <person name="Desiro A."/>
            <person name="Na H."/>
            <person name="Kennedy M."/>
            <person name="Barry K."/>
            <person name="Grigoriev I.V."/>
            <person name="Miller A.N."/>
            <person name="O'Donnell K."/>
            <person name="Stajich J.E."/>
            <person name="Bonito G."/>
        </authorList>
    </citation>
    <scope>NUCLEOTIDE SEQUENCE</scope>
    <source>
        <strain evidence="2">MES-2147</strain>
    </source>
</reference>
<protein>
    <submittedName>
        <fullName evidence="2">Uncharacterized protein</fullName>
    </submittedName>
</protein>
<feature type="region of interest" description="Disordered" evidence="1">
    <location>
        <begin position="68"/>
        <end position="87"/>
    </location>
</feature>
<proteinExistence type="predicted"/>
<accession>A0A9P6LUL5</accession>
<evidence type="ECO:0000313" key="3">
    <source>
        <dbReference type="Proteomes" id="UP000749646"/>
    </source>
</evidence>
<feature type="non-terminal residue" evidence="2">
    <location>
        <position position="87"/>
    </location>
</feature>
<evidence type="ECO:0000256" key="1">
    <source>
        <dbReference type="SAM" id="MobiDB-lite"/>
    </source>
</evidence>
<comment type="caution">
    <text evidence="2">The sequence shown here is derived from an EMBL/GenBank/DDBJ whole genome shotgun (WGS) entry which is preliminary data.</text>
</comment>
<evidence type="ECO:0000313" key="2">
    <source>
        <dbReference type="EMBL" id="KAF9943830.1"/>
    </source>
</evidence>
<feature type="non-terminal residue" evidence="2">
    <location>
        <position position="1"/>
    </location>
</feature>
<name>A0A9P6LUL5_9FUNG</name>
<organism evidence="2 3">
    <name type="scientific">Modicella reniformis</name>
    <dbReference type="NCBI Taxonomy" id="1440133"/>
    <lineage>
        <taxon>Eukaryota</taxon>
        <taxon>Fungi</taxon>
        <taxon>Fungi incertae sedis</taxon>
        <taxon>Mucoromycota</taxon>
        <taxon>Mortierellomycotina</taxon>
        <taxon>Mortierellomycetes</taxon>
        <taxon>Mortierellales</taxon>
        <taxon>Mortierellaceae</taxon>
        <taxon>Modicella</taxon>
    </lineage>
</organism>
<dbReference type="EMBL" id="JAAAHW010008805">
    <property type="protein sequence ID" value="KAF9943830.1"/>
    <property type="molecule type" value="Genomic_DNA"/>
</dbReference>
<dbReference type="Proteomes" id="UP000749646">
    <property type="component" value="Unassembled WGS sequence"/>
</dbReference>